<accession>A0ABW1SV14</accession>
<protein>
    <submittedName>
        <fullName evidence="1">DUF5718 family protein</fullName>
    </submittedName>
</protein>
<dbReference type="RefSeq" id="WP_386763297.1">
    <property type="nucleotide sequence ID" value="NZ_JBHSTI010000001.1"/>
</dbReference>
<evidence type="ECO:0000313" key="2">
    <source>
        <dbReference type="Proteomes" id="UP001596138"/>
    </source>
</evidence>
<gene>
    <name evidence="1" type="ORF">ACFQGU_00025</name>
</gene>
<comment type="caution">
    <text evidence="1">The sequence shown here is derived from an EMBL/GenBank/DDBJ whole genome shotgun (WGS) entry which is preliminary data.</text>
</comment>
<sequence>MLIVDAHEAHTWFGFGVAGNFAGHLEQAGEAGDFVSVTAPENAPKGIFPFYVPGKDSYLGTFPISSDAVQLPESDTPLNLQIEPEAGLLCHVHYGEDGSVERLAPYAIGAFNDCSIRRPDAKKLSEKKNWGPASKGLAARLLTVDDLGPAGGTAELRIASFLRRAGEAHAYGLDSPVVGYSYYGDVLLDWMVERLHHQKGAPETPLEDVGQYLLDAGRPATAVIGIGATRYTEVGESTYLEDGDQAIVIVYDADASTPEQVAAAVAAGTEDDLEHASVLRQTVRTA</sequence>
<dbReference type="InterPro" id="IPR043776">
    <property type="entry name" value="DUF5718"/>
</dbReference>
<dbReference type="Pfam" id="PF18985">
    <property type="entry name" value="DUF5718"/>
    <property type="match status" value="1"/>
</dbReference>
<reference evidence="2" key="1">
    <citation type="journal article" date="2019" name="Int. J. Syst. Evol. Microbiol.">
        <title>The Global Catalogue of Microorganisms (GCM) 10K type strain sequencing project: providing services to taxonomists for standard genome sequencing and annotation.</title>
        <authorList>
            <consortium name="The Broad Institute Genomics Platform"/>
            <consortium name="The Broad Institute Genome Sequencing Center for Infectious Disease"/>
            <person name="Wu L."/>
            <person name="Ma J."/>
        </authorList>
    </citation>
    <scope>NUCLEOTIDE SEQUENCE [LARGE SCALE GENOMIC DNA]</scope>
    <source>
        <strain evidence="2">CGMCC 4.7317</strain>
    </source>
</reference>
<organism evidence="1 2">
    <name type="scientific">Longivirga aurantiaca</name>
    <dbReference type="NCBI Taxonomy" id="1837743"/>
    <lineage>
        <taxon>Bacteria</taxon>
        <taxon>Bacillati</taxon>
        <taxon>Actinomycetota</taxon>
        <taxon>Actinomycetes</taxon>
        <taxon>Sporichthyales</taxon>
        <taxon>Sporichthyaceae</taxon>
        <taxon>Longivirga</taxon>
    </lineage>
</organism>
<dbReference type="EMBL" id="JBHSTI010000001">
    <property type="protein sequence ID" value="MFC6236248.1"/>
    <property type="molecule type" value="Genomic_DNA"/>
</dbReference>
<evidence type="ECO:0000313" key="1">
    <source>
        <dbReference type="EMBL" id="MFC6236248.1"/>
    </source>
</evidence>
<name>A0ABW1SV14_9ACTN</name>
<proteinExistence type="predicted"/>
<dbReference type="Proteomes" id="UP001596138">
    <property type="component" value="Unassembled WGS sequence"/>
</dbReference>
<keyword evidence="2" id="KW-1185">Reference proteome</keyword>